<evidence type="ECO:0000313" key="1">
    <source>
        <dbReference type="EMBL" id="KAF2474031.1"/>
    </source>
</evidence>
<protein>
    <submittedName>
        <fullName evidence="1">Uncharacterized protein</fullName>
    </submittedName>
</protein>
<dbReference type="EMBL" id="MU003498">
    <property type="protein sequence ID" value="KAF2474031.1"/>
    <property type="molecule type" value="Genomic_DNA"/>
</dbReference>
<accession>A0ACB6R4C3</accession>
<keyword evidence="2" id="KW-1185">Reference proteome</keyword>
<dbReference type="Proteomes" id="UP000799755">
    <property type="component" value="Unassembled WGS sequence"/>
</dbReference>
<comment type="caution">
    <text evidence="1">The sequence shown here is derived from an EMBL/GenBank/DDBJ whole genome shotgun (WGS) entry which is preliminary data.</text>
</comment>
<sequence length="360" mass="38316">MAKSIHNSLVMFVVVLVNLHSLFHYDSRVHAVEVTADSPCSNFCINSPGLNISDIASSQTFSGDLSCLDSDYNGDNSTAIGRKFRSCVSCEQTSKAVDTIYEENDVYWFLFNLKSTVVWCVQGFFESEQNPNTTLANTQCNSACDTIGNALEDRLKQTNESLQYNYCTSNNGAFMSGVDKCTNCLVAIDNLKILGNFLSALKSACQQKPALSSTISLSTNVFSITGATSSPSISTPTSSSTNSASSIPTAISSSSISGGAIAGIAVGTVAGLAILATVVYLLLRRRKKSGQGQGKMGELDGTQSQVPGYRQGKEYKQHAPGHGSGNGYGVLQQHSAYGYNQPSEMGAERPLAELPVEPRV</sequence>
<reference evidence="1" key="1">
    <citation type="journal article" date="2020" name="Stud. Mycol.">
        <title>101 Dothideomycetes genomes: a test case for predicting lifestyles and emergence of pathogens.</title>
        <authorList>
            <person name="Haridas S."/>
            <person name="Albert R."/>
            <person name="Binder M."/>
            <person name="Bloem J."/>
            <person name="Labutti K."/>
            <person name="Salamov A."/>
            <person name="Andreopoulos B."/>
            <person name="Baker S."/>
            <person name="Barry K."/>
            <person name="Bills G."/>
            <person name="Bluhm B."/>
            <person name="Cannon C."/>
            <person name="Castanera R."/>
            <person name="Culley D."/>
            <person name="Daum C."/>
            <person name="Ezra D."/>
            <person name="Gonzalez J."/>
            <person name="Henrissat B."/>
            <person name="Kuo A."/>
            <person name="Liang C."/>
            <person name="Lipzen A."/>
            <person name="Lutzoni F."/>
            <person name="Magnuson J."/>
            <person name="Mondo S."/>
            <person name="Nolan M."/>
            <person name="Ohm R."/>
            <person name="Pangilinan J."/>
            <person name="Park H.-J."/>
            <person name="Ramirez L."/>
            <person name="Alfaro M."/>
            <person name="Sun H."/>
            <person name="Tritt A."/>
            <person name="Yoshinaga Y."/>
            <person name="Zwiers L.-H."/>
            <person name="Turgeon B."/>
            <person name="Goodwin S."/>
            <person name="Spatafora J."/>
            <person name="Crous P."/>
            <person name="Grigoriev I."/>
        </authorList>
    </citation>
    <scope>NUCLEOTIDE SEQUENCE</scope>
    <source>
        <strain evidence="1">ATCC 200398</strain>
    </source>
</reference>
<name>A0ACB6R4C3_9PLEO</name>
<gene>
    <name evidence="1" type="ORF">BDR25DRAFT_340660</name>
</gene>
<evidence type="ECO:0000313" key="2">
    <source>
        <dbReference type="Proteomes" id="UP000799755"/>
    </source>
</evidence>
<proteinExistence type="predicted"/>
<organism evidence="1 2">
    <name type="scientific">Lindgomyces ingoldianus</name>
    <dbReference type="NCBI Taxonomy" id="673940"/>
    <lineage>
        <taxon>Eukaryota</taxon>
        <taxon>Fungi</taxon>
        <taxon>Dikarya</taxon>
        <taxon>Ascomycota</taxon>
        <taxon>Pezizomycotina</taxon>
        <taxon>Dothideomycetes</taxon>
        <taxon>Pleosporomycetidae</taxon>
        <taxon>Pleosporales</taxon>
        <taxon>Lindgomycetaceae</taxon>
        <taxon>Lindgomyces</taxon>
    </lineage>
</organism>